<evidence type="ECO:0000256" key="1">
    <source>
        <dbReference type="SAM" id="SignalP"/>
    </source>
</evidence>
<evidence type="ECO:0000313" key="3">
    <source>
        <dbReference type="Proteomes" id="UP001353858"/>
    </source>
</evidence>
<evidence type="ECO:0000313" key="2">
    <source>
        <dbReference type="EMBL" id="KAK4875210.1"/>
    </source>
</evidence>
<feature type="chain" id="PRO_5042814112" evidence="1">
    <location>
        <begin position="25"/>
        <end position="107"/>
    </location>
</feature>
<name>A0AAN7Q0X3_9COLE</name>
<accession>A0AAN7Q0X3</accession>
<dbReference type="Gene3D" id="2.10.80.20">
    <property type="match status" value="1"/>
</dbReference>
<gene>
    <name evidence="2" type="ORF">RN001_011632</name>
</gene>
<dbReference type="InterPro" id="IPR053741">
    <property type="entry name" value="Ser_Fungal_Prot_Inhib_sf"/>
</dbReference>
<feature type="signal peptide" evidence="1">
    <location>
        <begin position="1"/>
        <end position="24"/>
    </location>
</feature>
<protein>
    <submittedName>
        <fullName evidence="2">Uncharacterized protein</fullName>
    </submittedName>
</protein>
<proteinExistence type="predicted"/>
<keyword evidence="1" id="KW-0732">Signal</keyword>
<dbReference type="AlphaFoldDB" id="A0AAN7Q0X3"/>
<reference evidence="3" key="1">
    <citation type="submission" date="2023-01" db="EMBL/GenBank/DDBJ databases">
        <title>Key to firefly adult light organ development and bioluminescence: homeobox transcription factors regulate luciferase expression and transportation to peroxisome.</title>
        <authorList>
            <person name="Fu X."/>
        </authorList>
    </citation>
    <scope>NUCLEOTIDE SEQUENCE [LARGE SCALE GENOMIC DNA]</scope>
</reference>
<dbReference type="Proteomes" id="UP001353858">
    <property type="component" value="Unassembled WGS sequence"/>
</dbReference>
<keyword evidence="3" id="KW-1185">Reference proteome</keyword>
<sequence length="107" mass="11767">MYHMRVLLIPLLILITFCCKETESIVCGNFCDDVQCEVIDECPPGQTLKPVGYCLCCLKCVPILQLNEKCAGFTFLMGVPPNPNKCGEGLSCINGVCKPSISMITRF</sequence>
<dbReference type="EMBL" id="JARPUR010000005">
    <property type="protein sequence ID" value="KAK4875210.1"/>
    <property type="molecule type" value="Genomic_DNA"/>
</dbReference>
<comment type="caution">
    <text evidence="2">The sequence shown here is derived from an EMBL/GenBank/DDBJ whole genome shotgun (WGS) entry which is preliminary data.</text>
</comment>
<organism evidence="2 3">
    <name type="scientific">Aquatica leii</name>
    <dbReference type="NCBI Taxonomy" id="1421715"/>
    <lineage>
        <taxon>Eukaryota</taxon>
        <taxon>Metazoa</taxon>
        <taxon>Ecdysozoa</taxon>
        <taxon>Arthropoda</taxon>
        <taxon>Hexapoda</taxon>
        <taxon>Insecta</taxon>
        <taxon>Pterygota</taxon>
        <taxon>Neoptera</taxon>
        <taxon>Endopterygota</taxon>
        <taxon>Coleoptera</taxon>
        <taxon>Polyphaga</taxon>
        <taxon>Elateriformia</taxon>
        <taxon>Elateroidea</taxon>
        <taxon>Lampyridae</taxon>
        <taxon>Luciolinae</taxon>
        <taxon>Aquatica</taxon>
    </lineage>
</organism>